<keyword evidence="2" id="KW-1185">Reference proteome</keyword>
<organism evidence="1 2">
    <name type="scientific">Amycolatopsis cihanbeyliensis</name>
    <dbReference type="NCBI Taxonomy" id="1128664"/>
    <lineage>
        <taxon>Bacteria</taxon>
        <taxon>Bacillati</taxon>
        <taxon>Actinomycetota</taxon>
        <taxon>Actinomycetes</taxon>
        <taxon>Pseudonocardiales</taxon>
        <taxon>Pseudonocardiaceae</taxon>
        <taxon>Amycolatopsis</taxon>
    </lineage>
</organism>
<evidence type="ECO:0000313" key="2">
    <source>
        <dbReference type="Proteomes" id="UP000320876"/>
    </source>
</evidence>
<sequence length="122" mass="12901">MSSTTPPARFLEQARAALRGKHAIPARQVPRAAALLARQALEARGVEICCAHGAELRAATMRSRLVVLRKVAGDKAGDLAGVAWSGLSRSCHHHAYELSPTSGEVGYLIDNVAQLLPAAQDP</sequence>
<name>A0A542DGS3_AMYCI</name>
<comment type="caution">
    <text evidence="1">The sequence shown here is derived from an EMBL/GenBank/DDBJ whole genome shotgun (WGS) entry which is preliminary data.</text>
</comment>
<evidence type="ECO:0000313" key="1">
    <source>
        <dbReference type="EMBL" id="TQJ02287.1"/>
    </source>
</evidence>
<gene>
    <name evidence="1" type="ORF">FB471_2010</name>
</gene>
<proteinExistence type="predicted"/>
<protein>
    <submittedName>
        <fullName evidence="1">Uncharacterized protein</fullName>
    </submittedName>
</protein>
<accession>A0A542DGS3</accession>
<dbReference type="Proteomes" id="UP000320876">
    <property type="component" value="Unassembled WGS sequence"/>
</dbReference>
<dbReference type="AlphaFoldDB" id="A0A542DGS3"/>
<reference evidence="1 2" key="1">
    <citation type="submission" date="2019-06" db="EMBL/GenBank/DDBJ databases">
        <title>Sequencing the genomes of 1000 actinobacteria strains.</title>
        <authorList>
            <person name="Klenk H.-P."/>
        </authorList>
    </citation>
    <scope>NUCLEOTIDE SEQUENCE [LARGE SCALE GENOMIC DNA]</scope>
    <source>
        <strain evidence="1 2">DSM 45679</strain>
    </source>
</reference>
<dbReference type="EMBL" id="VFML01000001">
    <property type="protein sequence ID" value="TQJ02287.1"/>
    <property type="molecule type" value="Genomic_DNA"/>
</dbReference>
<dbReference type="RefSeq" id="WP_141997162.1">
    <property type="nucleotide sequence ID" value="NZ_VFML01000001.1"/>
</dbReference>
<dbReference type="OrthoDB" id="4322177at2"/>